<organism evidence="3 4">
    <name type="scientific">Vespula vulgaris</name>
    <name type="common">Yellow jacket</name>
    <name type="synonym">Wasp</name>
    <dbReference type="NCBI Taxonomy" id="7454"/>
    <lineage>
        <taxon>Eukaryota</taxon>
        <taxon>Metazoa</taxon>
        <taxon>Ecdysozoa</taxon>
        <taxon>Arthropoda</taxon>
        <taxon>Hexapoda</taxon>
        <taxon>Insecta</taxon>
        <taxon>Pterygota</taxon>
        <taxon>Neoptera</taxon>
        <taxon>Endopterygota</taxon>
        <taxon>Hymenoptera</taxon>
        <taxon>Apocrita</taxon>
        <taxon>Aculeata</taxon>
        <taxon>Vespoidea</taxon>
        <taxon>Vespidae</taxon>
        <taxon>Vespinae</taxon>
        <taxon>Vespula</taxon>
    </lineage>
</organism>
<evidence type="ECO:0008006" key="5">
    <source>
        <dbReference type="Google" id="ProtNLM"/>
    </source>
</evidence>
<evidence type="ECO:0000313" key="4">
    <source>
        <dbReference type="Proteomes" id="UP000614350"/>
    </source>
</evidence>
<accession>A0A834KKU4</accession>
<sequence>MDAFHGVFRLEWPILLLLSAIRTDSFARKVGVRRSTKEFSKWYHDESLERGRGIKEERKKSSRSCSSDANGDPGAW</sequence>
<name>A0A834KKU4_VESVU</name>
<protein>
    <recommendedName>
        <fullName evidence="5">Secreted protein</fullName>
    </recommendedName>
</protein>
<dbReference type="EMBL" id="JACSEA010000002">
    <property type="protein sequence ID" value="KAF7408503.1"/>
    <property type="molecule type" value="Genomic_DNA"/>
</dbReference>
<gene>
    <name evidence="3" type="ORF">HZH66_003040</name>
</gene>
<feature type="chain" id="PRO_5032821509" description="Secreted protein" evidence="2">
    <location>
        <begin position="28"/>
        <end position="76"/>
    </location>
</feature>
<comment type="caution">
    <text evidence="3">The sequence shown here is derived from an EMBL/GenBank/DDBJ whole genome shotgun (WGS) entry which is preliminary data.</text>
</comment>
<feature type="signal peptide" evidence="2">
    <location>
        <begin position="1"/>
        <end position="27"/>
    </location>
</feature>
<keyword evidence="4" id="KW-1185">Reference proteome</keyword>
<evidence type="ECO:0000256" key="1">
    <source>
        <dbReference type="SAM" id="MobiDB-lite"/>
    </source>
</evidence>
<dbReference type="Proteomes" id="UP000614350">
    <property type="component" value="Unassembled WGS sequence"/>
</dbReference>
<keyword evidence="2" id="KW-0732">Signal</keyword>
<evidence type="ECO:0000256" key="2">
    <source>
        <dbReference type="SAM" id="SignalP"/>
    </source>
</evidence>
<reference evidence="3" key="1">
    <citation type="journal article" date="2020" name="G3 (Bethesda)">
        <title>High-Quality Assemblies for Three Invasive Social Wasps from the &lt;i&gt;Vespula&lt;/i&gt; Genus.</title>
        <authorList>
            <person name="Harrop T.W.R."/>
            <person name="Guhlin J."/>
            <person name="McLaughlin G.M."/>
            <person name="Permina E."/>
            <person name="Stockwell P."/>
            <person name="Gilligan J."/>
            <person name="Le Lec M.F."/>
            <person name="Gruber M.A.M."/>
            <person name="Quinn O."/>
            <person name="Lovegrove M."/>
            <person name="Duncan E.J."/>
            <person name="Remnant E.J."/>
            <person name="Van Eeckhoven J."/>
            <person name="Graham B."/>
            <person name="Knapp R.A."/>
            <person name="Langford K.W."/>
            <person name="Kronenberg Z."/>
            <person name="Press M.O."/>
            <person name="Eacker S.M."/>
            <person name="Wilson-Rankin E.E."/>
            <person name="Purcell J."/>
            <person name="Lester P.J."/>
            <person name="Dearden P.K."/>
        </authorList>
    </citation>
    <scope>NUCLEOTIDE SEQUENCE</scope>
    <source>
        <strain evidence="3">Marl-1</strain>
    </source>
</reference>
<feature type="region of interest" description="Disordered" evidence="1">
    <location>
        <begin position="53"/>
        <end position="76"/>
    </location>
</feature>
<evidence type="ECO:0000313" key="3">
    <source>
        <dbReference type="EMBL" id="KAF7408503.1"/>
    </source>
</evidence>
<proteinExistence type="predicted"/>
<dbReference type="AlphaFoldDB" id="A0A834KKU4"/>